<accession>A0A1T4MYV1</accession>
<proteinExistence type="inferred from homology"/>
<dbReference type="SUPFAM" id="SSF52402">
    <property type="entry name" value="Adenine nucleotide alpha hydrolases-like"/>
    <property type="match status" value="1"/>
</dbReference>
<name>A0A1T4MYV1_9ENTE</name>
<gene>
    <name evidence="4" type="ORF">SAMN02745116_01255</name>
</gene>
<comment type="similarity">
    <text evidence="1 2">Belongs to the universal stress protein A family.</text>
</comment>
<evidence type="ECO:0000259" key="3">
    <source>
        <dbReference type="Pfam" id="PF00582"/>
    </source>
</evidence>
<dbReference type="InterPro" id="IPR006015">
    <property type="entry name" value="Universal_stress_UspA"/>
</dbReference>
<dbReference type="InterPro" id="IPR014729">
    <property type="entry name" value="Rossmann-like_a/b/a_fold"/>
</dbReference>
<comment type="subcellular location">
    <subcellularLocation>
        <location evidence="2">Cytoplasm</location>
    </subcellularLocation>
</comment>
<dbReference type="Proteomes" id="UP000190328">
    <property type="component" value="Unassembled WGS sequence"/>
</dbReference>
<keyword evidence="2" id="KW-0963">Cytoplasm</keyword>
<evidence type="ECO:0000256" key="2">
    <source>
        <dbReference type="PIRNR" id="PIRNR006276"/>
    </source>
</evidence>
<reference evidence="4 5" key="1">
    <citation type="submission" date="2017-02" db="EMBL/GenBank/DDBJ databases">
        <authorList>
            <person name="Peterson S.W."/>
        </authorList>
    </citation>
    <scope>NUCLEOTIDE SEQUENCE [LARGE SCALE GENOMIC DNA]</scope>
    <source>
        <strain evidence="4 5">ATCC BAA-1030</strain>
    </source>
</reference>
<dbReference type="RefSeq" id="WP_078807190.1">
    <property type="nucleotide sequence ID" value="NZ_FUXI01000012.1"/>
</dbReference>
<keyword evidence="5" id="KW-1185">Reference proteome</keyword>
<organism evidence="4 5">
    <name type="scientific">Pilibacter termitis</name>
    <dbReference type="NCBI Taxonomy" id="263852"/>
    <lineage>
        <taxon>Bacteria</taxon>
        <taxon>Bacillati</taxon>
        <taxon>Bacillota</taxon>
        <taxon>Bacilli</taxon>
        <taxon>Lactobacillales</taxon>
        <taxon>Enterococcaceae</taxon>
        <taxon>Pilibacter</taxon>
    </lineage>
</organism>
<feature type="domain" description="UspA" evidence="3">
    <location>
        <begin position="5"/>
        <end position="145"/>
    </location>
</feature>
<dbReference type="PANTHER" id="PTHR46268">
    <property type="entry name" value="STRESS RESPONSE PROTEIN NHAX"/>
    <property type="match status" value="1"/>
</dbReference>
<sequence length="151" mass="16856">MEQRYNTILVGLDGSPQANHAFECAVEVARRNDARLIAVSIIQHQMYDLLGYGNISHNALTHEAKEFTELLEEVKVWAKSIDFPNVETEVIYGNPKELLAHTLPKKYGVDLIMVGQSGLNTIERFMVGSVSDFVIRNAPCDVLVVAEEVVK</sequence>
<dbReference type="OrthoDB" id="9789668at2"/>
<dbReference type="STRING" id="263852.SAMN02745116_01255"/>
<dbReference type="InterPro" id="IPR006016">
    <property type="entry name" value="UspA"/>
</dbReference>
<evidence type="ECO:0000313" key="4">
    <source>
        <dbReference type="EMBL" id="SJZ72034.1"/>
    </source>
</evidence>
<evidence type="ECO:0000313" key="5">
    <source>
        <dbReference type="Proteomes" id="UP000190328"/>
    </source>
</evidence>
<dbReference type="Gene3D" id="3.40.50.620">
    <property type="entry name" value="HUPs"/>
    <property type="match status" value="1"/>
</dbReference>
<dbReference type="Pfam" id="PF00582">
    <property type="entry name" value="Usp"/>
    <property type="match status" value="1"/>
</dbReference>
<dbReference type="PRINTS" id="PR01438">
    <property type="entry name" value="UNVRSLSTRESS"/>
</dbReference>
<dbReference type="EMBL" id="FUXI01000012">
    <property type="protein sequence ID" value="SJZ72034.1"/>
    <property type="molecule type" value="Genomic_DNA"/>
</dbReference>
<evidence type="ECO:0000256" key="1">
    <source>
        <dbReference type="ARBA" id="ARBA00008791"/>
    </source>
</evidence>
<dbReference type="GO" id="GO:0005737">
    <property type="term" value="C:cytoplasm"/>
    <property type="evidence" value="ECO:0007669"/>
    <property type="project" value="UniProtKB-SubCell"/>
</dbReference>
<dbReference type="PIRSF" id="PIRSF006276">
    <property type="entry name" value="UspA"/>
    <property type="match status" value="1"/>
</dbReference>
<dbReference type="CDD" id="cd00293">
    <property type="entry name" value="USP-like"/>
    <property type="match status" value="1"/>
</dbReference>
<dbReference type="AlphaFoldDB" id="A0A1T4MYV1"/>
<dbReference type="PANTHER" id="PTHR46268:SF6">
    <property type="entry name" value="UNIVERSAL STRESS PROTEIN UP12"/>
    <property type="match status" value="1"/>
</dbReference>
<protein>
    <recommendedName>
        <fullName evidence="2">Universal stress protein</fullName>
    </recommendedName>
</protein>